<dbReference type="SUPFAM" id="SSF48371">
    <property type="entry name" value="ARM repeat"/>
    <property type="match status" value="1"/>
</dbReference>
<feature type="region of interest" description="Disordered" evidence="8">
    <location>
        <begin position="287"/>
        <end position="306"/>
    </location>
</feature>
<evidence type="ECO:0000256" key="4">
    <source>
        <dbReference type="ARBA" id="ARBA00011141"/>
    </source>
</evidence>
<evidence type="ECO:0000256" key="3">
    <source>
        <dbReference type="ARBA" id="ARBA00006427"/>
    </source>
</evidence>
<keyword evidence="5 7" id="KW-0698">rRNA processing</keyword>
<dbReference type="PANTHER" id="PTHR16056">
    <property type="entry name" value="REGULATOR OF MICROTUBULE DYNAMICS PROTEIN"/>
    <property type="match status" value="1"/>
</dbReference>
<keyword evidence="6 7" id="KW-0539">Nucleus</keyword>
<gene>
    <name evidence="10" type="primary">IPI1</name>
    <name evidence="10" type="ORF">CAAN4_H07800</name>
</gene>
<comment type="subunit">
    <text evidence="4">Component of the RIX1 complex, composed of IPI1, RIX1/IPI2 and IPI3 in a 1:2:2 stoichiometry. The complex interacts (via RIX1) with MDN1 (via its hexameric AAA ATPase ring) and the pre-60S ribosome particles.</text>
</comment>
<feature type="domain" description="Pre-rRNA-processing protein Ipi1 N-terminal" evidence="9">
    <location>
        <begin position="137"/>
        <end position="234"/>
    </location>
</feature>
<evidence type="ECO:0000259" key="9">
    <source>
        <dbReference type="Pfam" id="PF12333"/>
    </source>
</evidence>
<accession>A0ABP0EJZ5</accession>
<proteinExistence type="inferred from homology"/>
<keyword evidence="11" id="KW-1185">Reference proteome</keyword>
<reference evidence="10 11" key="1">
    <citation type="submission" date="2024-01" db="EMBL/GenBank/DDBJ databases">
        <authorList>
            <consortium name="Genoscope - CEA"/>
            <person name="William W."/>
        </authorList>
    </citation>
    <scope>NUCLEOTIDE SEQUENCE [LARGE SCALE GENOMIC DNA]</scope>
    <source>
        <strain evidence="10 11">29B2s-10</strain>
    </source>
</reference>
<organism evidence="10 11">
    <name type="scientific">[Candida] anglica</name>
    <dbReference type="NCBI Taxonomy" id="148631"/>
    <lineage>
        <taxon>Eukaryota</taxon>
        <taxon>Fungi</taxon>
        <taxon>Dikarya</taxon>
        <taxon>Ascomycota</taxon>
        <taxon>Saccharomycotina</taxon>
        <taxon>Pichiomycetes</taxon>
        <taxon>Debaryomycetaceae</taxon>
        <taxon>Kurtzmaniella</taxon>
    </lineage>
</organism>
<evidence type="ECO:0000256" key="1">
    <source>
        <dbReference type="ARBA" id="ARBA00002355"/>
    </source>
</evidence>
<comment type="similarity">
    <text evidence="3 7">Belongs to the IPI1/TEX10 family.</text>
</comment>
<keyword evidence="7" id="KW-0690">Ribosome biogenesis</keyword>
<dbReference type="InterPro" id="IPR011989">
    <property type="entry name" value="ARM-like"/>
</dbReference>
<protein>
    <recommendedName>
        <fullName evidence="7">Pre-rRNA-processing protein</fullName>
    </recommendedName>
</protein>
<dbReference type="EMBL" id="OZ004260">
    <property type="protein sequence ID" value="CAK7920897.1"/>
    <property type="molecule type" value="Genomic_DNA"/>
</dbReference>
<evidence type="ECO:0000313" key="11">
    <source>
        <dbReference type="Proteomes" id="UP001497600"/>
    </source>
</evidence>
<feature type="compositionally biased region" description="Low complexity" evidence="8">
    <location>
        <begin position="287"/>
        <end position="305"/>
    </location>
</feature>
<evidence type="ECO:0000256" key="2">
    <source>
        <dbReference type="ARBA" id="ARBA00004123"/>
    </source>
</evidence>
<evidence type="ECO:0000256" key="5">
    <source>
        <dbReference type="ARBA" id="ARBA00022552"/>
    </source>
</evidence>
<comment type="function">
    <text evidence="1 7">Component of the RIX1 complex required for processing of ITS2 sequences from 35S pre-rRNA.</text>
</comment>
<dbReference type="InterPro" id="IPR016024">
    <property type="entry name" value="ARM-type_fold"/>
</dbReference>
<dbReference type="PANTHER" id="PTHR16056:SF2">
    <property type="entry name" value="TESTIS-EXPRESSED PROTEIN 10"/>
    <property type="match status" value="1"/>
</dbReference>
<dbReference type="Proteomes" id="UP001497600">
    <property type="component" value="Chromosome H"/>
</dbReference>
<comment type="subcellular location">
    <subcellularLocation>
        <location evidence="2 7">Nucleus</location>
    </subcellularLocation>
</comment>
<evidence type="ECO:0000313" key="10">
    <source>
        <dbReference type="EMBL" id="CAK7920897.1"/>
    </source>
</evidence>
<dbReference type="InterPro" id="IPR024679">
    <property type="entry name" value="Ipi1_N"/>
</dbReference>
<name>A0ABP0EJZ5_9ASCO</name>
<dbReference type="Gene3D" id="1.25.10.10">
    <property type="entry name" value="Leucine-rich Repeat Variant"/>
    <property type="match status" value="1"/>
</dbReference>
<feature type="region of interest" description="Disordered" evidence="8">
    <location>
        <begin position="1"/>
        <end position="37"/>
    </location>
</feature>
<dbReference type="Pfam" id="PF12333">
    <property type="entry name" value="Ipi1_N"/>
    <property type="match status" value="1"/>
</dbReference>
<sequence length="378" mass="41291">MGSKRKKAEKQKDFVKKKLKVGKTAAKPDNHTDTSFTARAISLPNQSLNRKQAVEGLAEEKREEVDLSHHLALVKHHSASTRKEVLIYIEQHLPSNPSLYKQIITSIVPLIVDQSQNVRNALVSLLNACAREKPGLLDLHLKAIVLFIHSAMTHIQPDIRNSASKFLAVLIEHSPDALVRSYFIKTMKAYFTLLAWTLTDDKKSVSLAITTSASTGGATKKARIGHVAVFKKFLEAALFANESDNATQLIDITNTSLIHPLSGKYLIPTATRAYSPLKLFVKEMTTNNNSSSTSSGSGTSGANSGVDDGSFTLDDLPSLSTEDLSTRRKVMIDVFSKPSVKNLTNFIKEGGEVGREAHSCLAVITKLKSEEVEKAATV</sequence>
<evidence type="ECO:0000256" key="7">
    <source>
        <dbReference type="RuleBase" id="RU368021"/>
    </source>
</evidence>
<evidence type="ECO:0000256" key="6">
    <source>
        <dbReference type="ARBA" id="ARBA00023242"/>
    </source>
</evidence>
<evidence type="ECO:0000256" key="8">
    <source>
        <dbReference type="SAM" id="MobiDB-lite"/>
    </source>
</evidence>